<proteinExistence type="predicted"/>
<reference evidence="2 4" key="2">
    <citation type="submission" date="2018-08" db="EMBL/GenBank/DDBJ databases">
        <title>Linezolid Resistance in Mycobacterium abscessus: MIC Distribution and Comprehensive Investigation of Resistance Mechanisms.</title>
        <authorList>
            <person name="Ye M."/>
            <person name="Xu L."/>
            <person name="Zou Y."/>
            <person name="Li B."/>
            <person name="Guo Q."/>
            <person name="Zhang Y."/>
            <person name="Zhan M."/>
            <person name="Xu B."/>
            <person name="Yu F."/>
            <person name="Zhang Z."/>
            <person name="Chu H."/>
        </authorList>
    </citation>
    <scope>NUCLEOTIDE SEQUENCE [LARGE SCALE GENOMIC DNA]</scope>
    <source>
        <strain evidence="2 4">G143</strain>
    </source>
</reference>
<dbReference type="EMBL" id="CSUW01000010">
    <property type="protein sequence ID" value="CPT54905.1"/>
    <property type="molecule type" value="Genomic_DNA"/>
</dbReference>
<name>A0A0U0YMC7_9MYCO</name>
<sequence length="233" mass="24555">MDKKGSAGQVLIGLALLFATASAFLAITLIWRAHAPAVGPAASAISAKQPPDLSAYLPTPSEYPPGFTTPPENGIAMPRLAIPLASPDQPTIAPCDSARGLPAQSPTGDPPAQLYLTNFTRAGGSILSIFIAEPGAWRDLSAVRTWTAQCPQHGTADITCTDTAHLPIPAVSADDVAVVESRCRSSFDYRYRTYYALVRGCLVYIMAHGDDPRPAESVLEVVVNKVRSGADTP</sequence>
<dbReference type="AlphaFoldDB" id="A0A0U0YMC7"/>
<dbReference type="RefSeq" id="WP_005112388.1">
    <property type="nucleotide sequence ID" value="NZ_CP014955.1"/>
</dbReference>
<organism evidence="1 3">
    <name type="scientific">Mycobacteroides abscessus</name>
    <dbReference type="NCBI Taxonomy" id="36809"/>
    <lineage>
        <taxon>Bacteria</taxon>
        <taxon>Bacillati</taxon>
        <taxon>Actinomycetota</taxon>
        <taxon>Actinomycetes</taxon>
        <taxon>Mycobacteriales</taxon>
        <taxon>Mycobacteriaceae</taxon>
        <taxon>Mycobacteroides</taxon>
    </lineage>
</organism>
<comment type="caution">
    <text evidence="1">The sequence shown here is derived from an EMBL/GenBank/DDBJ whole genome shotgun (WGS) entry which is preliminary data.</text>
</comment>
<gene>
    <name evidence="2" type="ORF">D2E76_23550</name>
    <name evidence="1" type="ORF">ERS075527_04090</name>
</gene>
<evidence type="ECO:0000313" key="1">
    <source>
        <dbReference type="EMBL" id="CPT54905.1"/>
    </source>
</evidence>
<dbReference type="GeneID" id="93381377"/>
<dbReference type="EMBL" id="QXBN01000024">
    <property type="protein sequence ID" value="RIT32226.1"/>
    <property type="molecule type" value="Genomic_DNA"/>
</dbReference>
<dbReference type="SMR" id="A0A0U0YMC7"/>
<dbReference type="Proteomes" id="UP000284557">
    <property type="component" value="Unassembled WGS sequence"/>
</dbReference>
<evidence type="ECO:0000313" key="2">
    <source>
        <dbReference type="EMBL" id="RIT32226.1"/>
    </source>
</evidence>
<evidence type="ECO:0000313" key="4">
    <source>
        <dbReference type="Proteomes" id="UP000284557"/>
    </source>
</evidence>
<evidence type="ECO:0000313" key="3">
    <source>
        <dbReference type="Proteomes" id="UP000038487"/>
    </source>
</evidence>
<accession>A0A0U0YMC7</accession>
<protein>
    <submittedName>
        <fullName evidence="1">Uncharacterized protein</fullName>
    </submittedName>
</protein>
<dbReference type="Proteomes" id="UP000038487">
    <property type="component" value="Unassembled WGS sequence"/>
</dbReference>
<reference evidence="1 3" key="1">
    <citation type="submission" date="2015-03" db="EMBL/GenBank/DDBJ databases">
        <authorList>
            <consortium name="Pathogen Informatics"/>
            <person name="Murphy D."/>
        </authorList>
    </citation>
    <scope>NUCLEOTIDE SEQUENCE [LARGE SCALE GENOMIC DNA]</scope>
    <source>
        <strain evidence="1 3">PAP036</strain>
    </source>
</reference>